<reference evidence="5 6" key="1">
    <citation type="submission" date="2022-06" db="EMBL/GenBank/DDBJ databases">
        <title>Paraconexibacter antarcticus.</title>
        <authorList>
            <person name="Kim C.S."/>
        </authorList>
    </citation>
    <scope>NUCLEOTIDE SEQUENCE [LARGE SCALE GENOMIC DNA]</scope>
    <source>
        <strain evidence="5 6">02-257</strain>
    </source>
</reference>
<dbReference type="InterPro" id="IPR020904">
    <property type="entry name" value="Sc_DH/Rdtase_CS"/>
</dbReference>
<dbReference type="Gene3D" id="3.40.50.720">
    <property type="entry name" value="NAD(P)-binding Rossmann-like Domain"/>
    <property type="match status" value="1"/>
</dbReference>
<dbReference type="InterPro" id="IPR036291">
    <property type="entry name" value="NAD(P)-bd_dom_sf"/>
</dbReference>
<dbReference type="CDD" id="cd05233">
    <property type="entry name" value="SDR_c"/>
    <property type="match status" value="1"/>
</dbReference>
<accession>A0ABY5DXI9</accession>
<dbReference type="PANTHER" id="PTHR44196">
    <property type="entry name" value="DEHYDROGENASE/REDUCTASE SDR FAMILY MEMBER 7B"/>
    <property type="match status" value="1"/>
</dbReference>
<feature type="domain" description="Ketoreductase" evidence="4">
    <location>
        <begin position="5"/>
        <end position="187"/>
    </location>
</feature>
<evidence type="ECO:0000313" key="5">
    <source>
        <dbReference type="EMBL" id="UTI66401.1"/>
    </source>
</evidence>
<dbReference type="Pfam" id="PF00106">
    <property type="entry name" value="adh_short"/>
    <property type="match status" value="1"/>
</dbReference>
<dbReference type="PRINTS" id="PR00081">
    <property type="entry name" value="GDHRDH"/>
</dbReference>
<dbReference type="RefSeq" id="WP_254573072.1">
    <property type="nucleotide sequence ID" value="NZ_CP098502.1"/>
</dbReference>
<keyword evidence="6" id="KW-1185">Reference proteome</keyword>
<dbReference type="PROSITE" id="PS00061">
    <property type="entry name" value="ADH_SHORT"/>
    <property type="match status" value="1"/>
</dbReference>
<evidence type="ECO:0000256" key="2">
    <source>
        <dbReference type="ARBA" id="ARBA00023002"/>
    </source>
</evidence>
<dbReference type="SUPFAM" id="SSF51735">
    <property type="entry name" value="NAD(P)-binding Rossmann-fold domains"/>
    <property type="match status" value="1"/>
</dbReference>
<dbReference type="InterPro" id="IPR002347">
    <property type="entry name" value="SDR_fam"/>
</dbReference>
<sequence>MSSPIVAVVTGASSGLGEATARLLVAQHGARVVLVARREERLQALAAELPGATYVAADLTDPRAADAIRFHLMEEHGGRLDLLVNNAGAAWRSTFFDGGFDNVQRTMAVNFDAVLRLTEALLPLLRASAPSAIVNVSSTAARVSRAGSAAYSASKAALAAWSDGLHLEEAPHGVHVGVVLPGFISTEGFPQAELTASAATRWLVSTPEKGAQAIVDAGLKRRAERYVPRPYALAAILRVALPAVARLILSGGPAKAMTTRTGADAADARAAEAGAASD</sequence>
<dbReference type="PANTHER" id="PTHR44196:SF1">
    <property type="entry name" value="DEHYDROGENASE_REDUCTASE SDR FAMILY MEMBER 7B"/>
    <property type="match status" value="1"/>
</dbReference>
<dbReference type="PRINTS" id="PR00080">
    <property type="entry name" value="SDRFAMILY"/>
</dbReference>
<evidence type="ECO:0000256" key="3">
    <source>
        <dbReference type="RuleBase" id="RU000363"/>
    </source>
</evidence>
<comment type="similarity">
    <text evidence="1 3">Belongs to the short-chain dehydrogenases/reductases (SDR) family.</text>
</comment>
<dbReference type="Proteomes" id="UP001056035">
    <property type="component" value="Chromosome"/>
</dbReference>
<dbReference type="SMART" id="SM00822">
    <property type="entry name" value="PKS_KR"/>
    <property type="match status" value="1"/>
</dbReference>
<evidence type="ECO:0000313" key="6">
    <source>
        <dbReference type="Proteomes" id="UP001056035"/>
    </source>
</evidence>
<dbReference type="InterPro" id="IPR057326">
    <property type="entry name" value="KR_dom"/>
</dbReference>
<name>A0ABY5DXI9_9ACTN</name>
<gene>
    <name evidence="5" type="ORF">NBH00_09370</name>
</gene>
<proteinExistence type="inferred from homology"/>
<evidence type="ECO:0000256" key="1">
    <source>
        <dbReference type="ARBA" id="ARBA00006484"/>
    </source>
</evidence>
<dbReference type="EMBL" id="CP098502">
    <property type="protein sequence ID" value="UTI66401.1"/>
    <property type="molecule type" value="Genomic_DNA"/>
</dbReference>
<evidence type="ECO:0000259" key="4">
    <source>
        <dbReference type="SMART" id="SM00822"/>
    </source>
</evidence>
<protein>
    <submittedName>
        <fullName evidence="5">SDR family NAD(P)-dependent oxidoreductase</fullName>
    </submittedName>
</protein>
<keyword evidence="2" id="KW-0560">Oxidoreductase</keyword>
<organism evidence="5 6">
    <name type="scientific">Paraconexibacter antarcticus</name>
    <dbReference type="NCBI Taxonomy" id="2949664"/>
    <lineage>
        <taxon>Bacteria</taxon>
        <taxon>Bacillati</taxon>
        <taxon>Actinomycetota</taxon>
        <taxon>Thermoleophilia</taxon>
        <taxon>Solirubrobacterales</taxon>
        <taxon>Paraconexibacteraceae</taxon>
        <taxon>Paraconexibacter</taxon>
    </lineage>
</organism>